<gene>
    <name evidence="9" type="ORF">CYY_001295</name>
</gene>
<keyword evidence="5 8" id="KW-0472">Membrane</keyword>
<feature type="transmembrane region" description="Helical" evidence="8">
    <location>
        <begin position="229"/>
        <end position="249"/>
    </location>
</feature>
<reference evidence="9" key="1">
    <citation type="submission" date="2020-01" db="EMBL/GenBank/DDBJ databases">
        <title>Development of genomics and gene disruption for Polysphondylium violaceum indicates a role for the polyketide synthase stlB in stalk morphogenesis.</title>
        <authorList>
            <person name="Narita B."/>
            <person name="Kawabe Y."/>
            <person name="Kin K."/>
            <person name="Saito T."/>
            <person name="Gibbs R."/>
            <person name="Kuspa A."/>
            <person name="Muzny D."/>
            <person name="Queller D."/>
            <person name="Richards S."/>
            <person name="Strassman J."/>
            <person name="Sucgang R."/>
            <person name="Worley K."/>
            <person name="Schaap P."/>
        </authorList>
    </citation>
    <scope>NUCLEOTIDE SEQUENCE</scope>
    <source>
        <strain evidence="9">QSvi11</strain>
    </source>
</reference>
<feature type="compositionally biased region" description="Low complexity" evidence="7">
    <location>
        <begin position="14"/>
        <end position="30"/>
    </location>
</feature>
<evidence type="ECO:0000256" key="1">
    <source>
        <dbReference type="ARBA" id="ARBA00004141"/>
    </source>
</evidence>
<dbReference type="PANTHER" id="PTHR19139">
    <property type="entry name" value="AQUAPORIN TRANSPORTER"/>
    <property type="match status" value="1"/>
</dbReference>
<evidence type="ECO:0000256" key="6">
    <source>
        <dbReference type="RuleBase" id="RU000477"/>
    </source>
</evidence>
<feature type="compositionally biased region" description="Polar residues" evidence="7">
    <location>
        <begin position="31"/>
        <end position="46"/>
    </location>
</feature>
<feature type="compositionally biased region" description="Polar residues" evidence="7">
    <location>
        <begin position="1"/>
        <end position="13"/>
    </location>
</feature>
<dbReference type="EMBL" id="AJWJ01000030">
    <property type="protein sequence ID" value="KAF2077367.1"/>
    <property type="molecule type" value="Genomic_DNA"/>
</dbReference>
<keyword evidence="2 6" id="KW-0813">Transport</keyword>
<evidence type="ECO:0000256" key="2">
    <source>
        <dbReference type="ARBA" id="ARBA00022448"/>
    </source>
</evidence>
<accession>A0A8J4Q3A9</accession>
<evidence type="ECO:0000256" key="7">
    <source>
        <dbReference type="SAM" id="MobiDB-lite"/>
    </source>
</evidence>
<evidence type="ECO:0000256" key="5">
    <source>
        <dbReference type="ARBA" id="ARBA00023136"/>
    </source>
</evidence>
<dbReference type="PROSITE" id="PS00221">
    <property type="entry name" value="MIP"/>
    <property type="match status" value="1"/>
</dbReference>
<dbReference type="InterPro" id="IPR034294">
    <property type="entry name" value="Aquaporin_transptr"/>
</dbReference>
<evidence type="ECO:0008006" key="11">
    <source>
        <dbReference type="Google" id="ProtNLM"/>
    </source>
</evidence>
<keyword evidence="4 8" id="KW-1133">Transmembrane helix</keyword>
<dbReference type="AlphaFoldDB" id="A0A8J4Q3A9"/>
<proteinExistence type="inferred from homology"/>
<comment type="similarity">
    <text evidence="6">Belongs to the MIP/aquaporin (TC 1.A.8) family.</text>
</comment>
<comment type="subcellular location">
    <subcellularLocation>
        <location evidence="1">Membrane</location>
        <topology evidence="1">Multi-pass membrane protein</topology>
    </subcellularLocation>
</comment>
<dbReference type="PANTHER" id="PTHR19139:SF290">
    <property type="entry name" value="AQUAPORIN"/>
    <property type="match status" value="1"/>
</dbReference>
<keyword evidence="3 6" id="KW-0812">Transmembrane</keyword>
<feature type="transmembrane region" description="Helical" evidence="8">
    <location>
        <begin position="261"/>
        <end position="283"/>
    </location>
</feature>
<evidence type="ECO:0000256" key="4">
    <source>
        <dbReference type="ARBA" id="ARBA00022989"/>
    </source>
</evidence>
<feature type="transmembrane region" description="Helical" evidence="8">
    <location>
        <begin position="188"/>
        <end position="209"/>
    </location>
</feature>
<keyword evidence="10" id="KW-1185">Reference proteome</keyword>
<evidence type="ECO:0000313" key="9">
    <source>
        <dbReference type="EMBL" id="KAF2077367.1"/>
    </source>
</evidence>
<dbReference type="GO" id="GO:0005886">
    <property type="term" value="C:plasma membrane"/>
    <property type="evidence" value="ECO:0007669"/>
    <property type="project" value="TreeGrafter"/>
</dbReference>
<name>A0A8J4Q3A9_9MYCE</name>
<feature type="transmembrane region" description="Helical" evidence="8">
    <location>
        <begin position="136"/>
        <end position="158"/>
    </location>
</feature>
<dbReference type="InterPro" id="IPR000425">
    <property type="entry name" value="MIP"/>
</dbReference>
<comment type="caution">
    <text evidence="9">The sequence shown here is derived from an EMBL/GenBank/DDBJ whole genome shotgun (WGS) entry which is preliminary data.</text>
</comment>
<dbReference type="SUPFAM" id="SSF81338">
    <property type="entry name" value="Aquaporin-like"/>
    <property type="match status" value="1"/>
</dbReference>
<dbReference type="Gene3D" id="1.20.1080.10">
    <property type="entry name" value="Glycerol uptake facilitator protein"/>
    <property type="match status" value="1"/>
</dbReference>
<dbReference type="OrthoDB" id="18905at2759"/>
<evidence type="ECO:0000256" key="3">
    <source>
        <dbReference type="ARBA" id="ARBA00022692"/>
    </source>
</evidence>
<feature type="transmembrane region" description="Helical" evidence="8">
    <location>
        <begin position="89"/>
        <end position="116"/>
    </location>
</feature>
<dbReference type="Proteomes" id="UP000695562">
    <property type="component" value="Unassembled WGS sequence"/>
</dbReference>
<protein>
    <recommendedName>
        <fullName evidence="11">Aquaporin-like protein</fullName>
    </recommendedName>
</protein>
<feature type="transmembrane region" description="Helical" evidence="8">
    <location>
        <begin position="303"/>
        <end position="326"/>
    </location>
</feature>
<evidence type="ECO:0000256" key="8">
    <source>
        <dbReference type="SAM" id="Phobius"/>
    </source>
</evidence>
<dbReference type="GO" id="GO:0015250">
    <property type="term" value="F:water channel activity"/>
    <property type="evidence" value="ECO:0007669"/>
    <property type="project" value="TreeGrafter"/>
</dbReference>
<dbReference type="InterPro" id="IPR022357">
    <property type="entry name" value="MIP_CS"/>
</dbReference>
<evidence type="ECO:0000313" key="10">
    <source>
        <dbReference type="Proteomes" id="UP000695562"/>
    </source>
</evidence>
<dbReference type="PRINTS" id="PR00783">
    <property type="entry name" value="MINTRINSICP"/>
</dbReference>
<dbReference type="InterPro" id="IPR023271">
    <property type="entry name" value="Aquaporin-like"/>
</dbReference>
<organism evidence="9 10">
    <name type="scientific">Polysphondylium violaceum</name>
    <dbReference type="NCBI Taxonomy" id="133409"/>
    <lineage>
        <taxon>Eukaryota</taxon>
        <taxon>Amoebozoa</taxon>
        <taxon>Evosea</taxon>
        <taxon>Eumycetozoa</taxon>
        <taxon>Dictyostelia</taxon>
        <taxon>Dictyosteliales</taxon>
        <taxon>Dictyosteliaceae</taxon>
        <taxon>Polysphondylium</taxon>
    </lineage>
</organism>
<feature type="region of interest" description="Disordered" evidence="7">
    <location>
        <begin position="1"/>
        <end position="46"/>
    </location>
</feature>
<sequence>MESNSNSNNTDIELNNINDNSNLSINNNNNGTRVISRNNSTTPKITENYHTTVGENVEPEKEKQLTWNEKFKKILGLDELRSKKMYQGVIIEFIGTIIYVFISVSIVVSCVNYYVYSADYNANSPLQVILNTPDSVISPKLTITVALAHIIVLGLMILTTTPHSGGHLNPTFTIASCLTGFTPVFRTIFYVFAQLTGSIIGSALVKSMLPDFISERSVLGACLYGNSMTTSGVIVGEFLFTSFNLFVAFNMGSGYSKLVPPFIISSTLAVSFVGAQGLINNYFGPGVNIARCFGPAVVMHDLSSFWVFVVGPLMACVFISLVNHIVPPHSDYK</sequence>
<dbReference type="Pfam" id="PF00230">
    <property type="entry name" value="MIP"/>
    <property type="match status" value="1"/>
</dbReference>